<protein>
    <recommendedName>
        <fullName evidence="2 7">Replication factor C large subunit</fullName>
        <shortName evidence="7">RFC large subunit</shortName>
    </recommendedName>
    <alternativeName>
        <fullName evidence="6 7">Clamp loader large subunit</fullName>
    </alternativeName>
</protein>
<dbReference type="GO" id="GO:0006260">
    <property type="term" value="P:DNA replication"/>
    <property type="evidence" value="ECO:0007669"/>
    <property type="project" value="UniProtKB-UniRule"/>
</dbReference>
<evidence type="ECO:0000256" key="1">
    <source>
        <dbReference type="ARBA" id="ARBA00006878"/>
    </source>
</evidence>
<keyword evidence="3 7" id="KW-0235">DNA replication</keyword>
<dbReference type="KEGG" id="mou:OU421_03010"/>
<evidence type="ECO:0000256" key="2">
    <source>
        <dbReference type="ARBA" id="ARBA00014793"/>
    </source>
</evidence>
<dbReference type="InterPro" id="IPR027417">
    <property type="entry name" value="P-loop_NTPase"/>
</dbReference>
<dbReference type="CDD" id="cd18140">
    <property type="entry name" value="HLD_clamp_RFC"/>
    <property type="match status" value="1"/>
</dbReference>
<evidence type="ECO:0000256" key="7">
    <source>
        <dbReference type="HAMAP-Rule" id="MF_01508"/>
    </source>
</evidence>
<dbReference type="Gene3D" id="1.10.8.60">
    <property type="match status" value="1"/>
</dbReference>
<dbReference type="AlphaFoldDB" id="A0A9X9S4I7"/>
<dbReference type="InterPro" id="IPR003959">
    <property type="entry name" value="ATPase_AAA_core"/>
</dbReference>
<dbReference type="RefSeq" id="WP_268187137.1">
    <property type="nucleotide sequence ID" value="NZ_CP113361.1"/>
</dbReference>
<dbReference type="InterPro" id="IPR047854">
    <property type="entry name" value="RFC_lid"/>
</dbReference>
<proteinExistence type="inferred from homology"/>
<evidence type="ECO:0000256" key="8">
    <source>
        <dbReference type="SAM" id="MobiDB-lite"/>
    </source>
</evidence>
<feature type="binding site" evidence="7">
    <location>
        <begin position="43"/>
        <end position="50"/>
    </location>
    <ligand>
        <name>ATP</name>
        <dbReference type="ChEBI" id="CHEBI:30616"/>
    </ligand>
</feature>
<feature type="domain" description="AAA+ ATPase" evidence="9">
    <location>
        <begin position="35"/>
        <end position="157"/>
    </location>
</feature>
<dbReference type="Gene3D" id="3.40.50.300">
    <property type="entry name" value="P-loop containing nucleotide triphosphate hydrolases"/>
    <property type="match status" value="1"/>
</dbReference>
<feature type="region of interest" description="Disordered" evidence="8">
    <location>
        <begin position="409"/>
        <end position="486"/>
    </location>
</feature>
<dbReference type="GO" id="GO:0005524">
    <property type="term" value="F:ATP binding"/>
    <property type="evidence" value="ECO:0007669"/>
    <property type="project" value="UniProtKB-UniRule"/>
</dbReference>
<evidence type="ECO:0000256" key="6">
    <source>
        <dbReference type="ARBA" id="ARBA00032141"/>
    </source>
</evidence>
<dbReference type="PANTHER" id="PTHR23389:SF6">
    <property type="entry name" value="REPLICATION FACTOR C SUBUNIT 1"/>
    <property type="match status" value="1"/>
</dbReference>
<dbReference type="SUPFAM" id="SSF52540">
    <property type="entry name" value="P-loop containing nucleoside triphosphate hydrolases"/>
    <property type="match status" value="1"/>
</dbReference>
<keyword evidence="4 7" id="KW-0547">Nucleotide-binding</keyword>
<comment type="subunit">
    <text evidence="7">Heteromultimer composed of small subunits (RfcS) and large subunits (RfcL).</text>
</comment>
<feature type="compositionally biased region" description="Basic and acidic residues" evidence="8">
    <location>
        <begin position="426"/>
        <end position="437"/>
    </location>
</feature>
<evidence type="ECO:0000256" key="3">
    <source>
        <dbReference type="ARBA" id="ARBA00022705"/>
    </source>
</evidence>
<keyword evidence="5 7" id="KW-0067">ATP-binding</keyword>
<dbReference type="HAMAP" id="MF_01508">
    <property type="entry name" value="RfcL"/>
    <property type="match status" value="1"/>
</dbReference>
<dbReference type="Proteomes" id="UP001163096">
    <property type="component" value="Chromosome"/>
</dbReference>
<dbReference type="Pfam" id="PF00004">
    <property type="entry name" value="AAA"/>
    <property type="match status" value="1"/>
</dbReference>
<evidence type="ECO:0000313" key="10">
    <source>
        <dbReference type="EMBL" id="WAI01859.1"/>
    </source>
</evidence>
<evidence type="ECO:0000256" key="4">
    <source>
        <dbReference type="ARBA" id="ARBA00022741"/>
    </source>
</evidence>
<organism evidence="10 11">
    <name type="scientific">Methanogenium organophilum</name>
    <dbReference type="NCBI Taxonomy" id="2199"/>
    <lineage>
        <taxon>Archaea</taxon>
        <taxon>Methanobacteriati</taxon>
        <taxon>Methanobacteriota</taxon>
        <taxon>Stenosarchaea group</taxon>
        <taxon>Methanomicrobia</taxon>
        <taxon>Methanomicrobiales</taxon>
        <taxon>Methanomicrobiaceae</taxon>
        <taxon>Methanogenium</taxon>
    </lineage>
</organism>
<feature type="compositionally biased region" description="Polar residues" evidence="8">
    <location>
        <begin position="476"/>
        <end position="486"/>
    </location>
</feature>
<comment type="function">
    <text evidence="7">Part of the RFC clamp loader complex which loads the PCNA sliding clamp onto DNA.</text>
</comment>
<dbReference type="GeneID" id="76834038"/>
<comment type="similarity">
    <text evidence="1 7">Belongs to the activator 1 small subunits family. RfcL subfamily.</text>
</comment>
<name>A0A9X9S4I7_METOG</name>
<dbReference type="InterPro" id="IPR003593">
    <property type="entry name" value="AAA+_ATPase"/>
</dbReference>
<keyword evidence="11" id="KW-1185">Reference proteome</keyword>
<dbReference type="InterPro" id="IPR023935">
    <property type="entry name" value="Rep_factor-C_lsu"/>
</dbReference>
<dbReference type="Pfam" id="PF21960">
    <property type="entry name" value="RCF1-5-like_lid"/>
    <property type="match status" value="1"/>
</dbReference>
<dbReference type="SMART" id="SM00382">
    <property type="entry name" value="AAA"/>
    <property type="match status" value="1"/>
</dbReference>
<gene>
    <name evidence="7" type="primary">rfcL</name>
    <name evidence="10" type="ORF">OU421_03010</name>
</gene>
<dbReference type="GO" id="GO:0003689">
    <property type="term" value="F:DNA clamp loader activity"/>
    <property type="evidence" value="ECO:0007669"/>
    <property type="project" value="UniProtKB-UniRule"/>
</dbReference>
<dbReference type="CDD" id="cd00009">
    <property type="entry name" value="AAA"/>
    <property type="match status" value="1"/>
</dbReference>
<dbReference type="GO" id="GO:0016887">
    <property type="term" value="F:ATP hydrolysis activity"/>
    <property type="evidence" value="ECO:0007669"/>
    <property type="project" value="InterPro"/>
</dbReference>
<evidence type="ECO:0000259" key="9">
    <source>
        <dbReference type="SMART" id="SM00382"/>
    </source>
</evidence>
<dbReference type="PANTHER" id="PTHR23389">
    <property type="entry name" value="CHROMOSOME TRANSMISSION FIDELITY FACTOR 18"/>
    <property type="match status" value="1"/>
</dbReference>
<dbReference type="EMBL" id="CP113361">
    <property type="protein sequence ID" value="WAI01859.1"/>
    <property type="molecule type" value="Genomic_DNA"/>
</dbReference>
<reference evidence="10" key="1">
    <citation type="submission" date="2022-11" db="EMBL/GenBank/DDBJ databases">
        <title>Complete genome sequence of Methanogenium organophilum DSM 3596.</title>
        <authorList>
            <person name="Chen S.-C."/>
            <person name="Lai S.-J."/>
            <person name="You Y.-T."/>
        </authorList>
    </citation>
    <scope>NUCLEOTIDE SEQUENCE</scope>
    <source>
        <strain evidence="10">DSM 3596</strain>
    </source>
</reference>
<evidence type="ECO:0000256" key="5">
    <source>
        <dbReference type="ARBA" id="ARBA00022840"/>
    </source>
</evidence>
<dbReference type="NCBIfam" id="NF003229">
    <property type="entry name" value="PRK04195.1-5"/>
    <property type="match status" value="1"/>
</dbReference>
<sequence>MDWAAQYRPQHLQDIVGNGSAIRQIAEWGRSWHTGVRPLILYGKPGIGKTTAAHALARDMGWDVIELNASDQRTKGVIEKIAGAGSTTASLTGTGRRLIIFDEADNIHGNADRGGARAIAEVIRSSLQPIILIANDLYGLDQSIRRLCDTVQFRALTTKTIAAHLHYICSREGVDCDAAALQQIADNSGGDMRSAVNSLSAAAIGTDHVSTAEVQTSQKDERTSIFELIKAIHAGADDDILLRYAREVNDTPDTIEQWIEESIGSVKDTEDKAYAYETLARADRFIGRTYRRQYYTLWKYASALMVMGPAEAAGGRGIHARIMPPERWRKMGTGRKQKSLRSNIMGKLGETYHIPGNALREDFFTPITKLIEADPEVYARALYLDRDELEFFIGDKTQAASIAKTLAKERREEERGYTKKKVKKGQKAEKETPKKAPDVQPTLTAEDDPPEAPPAQETVNEVADPKPAAAPEPVPDTSQKTLFDGF</sequence>
<accession>A0A9X9S4I7</accession>
<evidence type="ECO:0000313" key="11">
    <source>
        <dbReference type="Proteomes" id="UP001163096"/>
    </source>
</evidence>